<evidence type="ECO:0000256" key="3">
    <source>
        <dbReference type="ARBA" id="ARBA00022679"/>
    </source>
</evidence>
<dbReference type="RefSeq" id="WP_117419670.1">
    <property type="nucleotide sequence ID" value="NZ_QOHO01000102.1"/>
</dbReference>
<accession>A0A3E2N5A8</accession>
<dbReference type="InterPro" id="IPR050953">
    <property type="entry name" value="N4_N6_ade-DNA_methylase"/>
</dbReference>
<proteinExistence type="predicted"/>
<name>A0A3E2N5A8_9FIRM</name>
<protein>
    <recommendedName>
        <fullName evidence="1">site-specific DNA-methyltransferase (adenine-specific)</fullName>
        <ecNumber evidence="1">2.1.1.72</ecNumber>
    </recommendedName>
</protein>
<sequence>MDYRNNFLFSEAFIQDAFKKVEKNAKEYDDIFDNICSWYQEYKEDWTSFEDIALDTLGYEKEQDGDYRWIKIEADKTVALVYLLDRDCEVGSTVKGKYYAVDAVRKAAERAVSWVVITNGTEWRLLNTTGVSPYEHFFSVNIGNELETGKAELSGHVFAFMFGANSFKNNGSDTLTIDAFKDKSDESEENVEEVLRSKAESILTGLCYGLKDNMNRPSFTEEDKKQIYEDAIILLYRLLFLGYAEARELLPVRADDPDYQDSFTMLCQTAKDYYIESRLTEVGNDFDLWDRLDSQLRIYVDKNYNGGLFSNDDKPILKEYRIANKHLAPCLMELAYIAGRKKDYAQKIEYKDLSVRNLGAIYEGLLEYQLFIADELMVQRKSKEKVAYIKASETTLKNSDKNNLVQPGEIYLSQDALERKETGAYYTPEDVVDYIVKNTVGKRLDELKSELDDELKEVRDELSYEPIEHRRKQLQHEIDEKTVEFITEKILSLSIVDSAMGSGHFLVNAAYQVSNYIVDILEGNQWENDEINADVTYWRRKVVENCIYGIDINNLSVLLARLSLWLISVTNDKALCFMKTRDQALKGLK</sequence>
<dbReference type="Proteomes" id="UP000260680">
    <property type="component" value="Unassembled WGS sequence"/>
</dbReference>
<keyword evidence="3" id="KW-0808">Transferase</keyword>
<dbReference type="GO" id="GO:0009007">
    <property type="term" value="F:site-specific DNA-methyltransferase (adenine-specific) activity"/>
    <property type="evidence" value="ECO:0007669"/>
    <property type="project" value="UniProtKB-EC"/>
</dbReference>
<evidence type="ECO:0000313" key="6">
    <source>
        <dbReference type="EMBL" id="RFZ76179.1"/>
    </source>
</evidence>
<evidence type="ECO:0000256" key="1">
    <source>
        <dbReference type="ARBA" id="ARBA00011900"/>
    </source>
</evidence>
<comment type="catalytic activity">
    <reaction evidence="4">
        <text>a 2'-deoxyadenosine in DNA + S-adenosyl-L-methionine = an N(6)-methyl-2'-deoxyadenosine in DNA + S-adenosyl-L-homocysteine + H(+)</text>
        <dbReference type="Rhea" id="RHEA:15197"/>
        <dbReference type="Rhea" id="RHEA-COMP:12418"/>
        <dbReference type="Rhea" id="RHEA-COMP:12419"/>
        <dbReference type="ChEBI" id="CHEBI:15378"/>
        <dbReference type="ChEBI" id="CHEBI:57856"/>
        <dbReference type="ChEBI" id="CHEBI:59789"/>
        <dbReference type="ChEBI" id="CHEBI:90615"/>
        <dbReference type="ChEBI" id="CHEBI:90616"/>
        <dbReference type="EC" id="2.1.1.72"/>
    </reaction>
</comment>
<gene>
    <name evidence="6" type="ORF">DS742_25100</name>
</gene>
<dbReference type="Gene3D" id="3.40.50.150">
    <property type="entry name" value="Vaccinia Virus protein VP39"/>
    <property type="match status" value="1"/>
</dbReference>
<evidence type="ECO:0000259" key="5">
    <source>
        <dbReference type="Pfam" id="PF20473"/>
    </source>
</evidence>
<evidence type="ECO:0000256" key="2">
    <source>
        <dbReference type="ARBA" id="ARBA00022603"/>
    </source>
</evidence>
<dbReference type="Pfam" id="PF20473">
    <property type="entry name" value="MmeI_Mtase"/>
    <property type="match status" value="1"/>
</dbReference>
<feature type="domain" description="MmeI-like DNA-methyltransferase" evidence="5">
    <location>
        <begin position="480"/>
        <end position="575"/>
    </location>
</feature>
<dbReference type="InterPro" id="IPR046816">
    <property type="entry name" value="MmeI_Mtase"/>
</dbReference>
<dbReference type="AlphaFoldDB" id="A0A3E2N5A8"/>
<dbReference type="PANTHER" id="PTHR33841">
    <property type="entry name" value="DNA METHYLTRANSFERASE YEEA-RELATED"/>
    <property type="match status" value="1"/>
</dbReference>
<evidence type="ECO:0000256" key="4">
    <source>
        <dbReference type="ARBA" id="ARBA00047942"/>
    </source>
</evidence>
<dbReference type="GO" id="GO:0032259">
    <property type="term" value="P:methylation"/>
    <property type="evidence" value="ECO:0007669"/>
    <property type="project" value="UniProtKB-KW"/>
</dbReference>
<keyword evidence="2" id="KW-0489">Methyltransferase</keyword>
<dbReference type="PRINTS" id="PR00507">
    <property type="entry name" value="N12N6MTFRASE"/>
</dbReference>
<dbReference type="EMBL" id="QOHO01000102">
    <property type="protein sequence ID" value="RFZ76179.1"/>
    <property type="molecule type" value="Genomic_DNA"/>
</dbReference>
<dbReference type="EC" id="2.1.1.72" evidence="1"/>
<dbReference type="SUPFAM" id="SSF53335">
    <property type="entry name" value="S-adenosyl-L-methionine-dependent methyltransferases"/>
    <property type="match status" value="1"/>
</dbReference>
<dbReference type="PANTHER" id="PTHR33841:SF1">
    <property type="entry name" value="DNA METHYLTRANSFERASE A"/>
    <property type="match status" value="1"/>
</dbReference>
<comment type="caution">
    <text evidence="6">The sequence shown here is derived from an EMBL/GenBank/DDBJ whole genome shotgun (WGS) entry which is preliminary data.</text>
</comment>
<organism evidence="6 7">
    <name type="scientific">Lacrimispora amygdalina</name>
    <dbReference type="NCBI Taxonomy" id="253257"/>
    <lineage>
        <taxon>Bacteria</taxon>
        <taxon>Bacillati</taxon>
        <taxon>Bacillota</taxon>
        <taxon>Clostridia</taxon>
        <taxon>Lachnospirales</taxon>
        <taxon>Lachnospiraceae</taxon>
        <taxon>Lacrimispora</taxon>
    </lineage>
</organism>
<reference evidence="6 7" key="1">
    <citation type="submission" date="2018-07" db="EMBL/GenBank/DDBJ databases">
        <title>New species, Clostridium PI-S10-A1B.</title>
        <authorList>
            <person name="Krishna G."/>
            <person name="Summeta K."/>
            <person name="Shikha S."/>
            <person name="Prabhu P.B."/>
            <person name="Suresh K."/>
        </authorList>
    </citation>
    <scope>NUCLEOTIDE SEQUENCE [LARGE SCALE GENOMIC DNA]</scope>
    <source>
        <strain evidence="6 7">PI-S10-A1B</strain>
    </source>
</reference>
<evidence type="ECO:0000313" key="7">
    <source>
        <dbReference type="Proteomes" id="UP000260680"/>
    </source>
</evidence>
<dbReference type="InterPro" id="IPR029063">
    <property type="entry name" value="SAM-dependent_MTases_sf"/>
</dbReference>
<dbReference type="OrthoDB" id="9815272at2"/>